<sequence>MMESQVQAHIGGVMMASRPLANPAVHLSKVGKWEDDIFGPGDGSVVQMRAESNVSMAIIYSAHMIRLTASNGNLLSATFAKKNRRQLQQSVKRSMVANVLKSMRHRKM</sequence>
<reference evidence="2" key="3">
    <citation type="submission" date="2015-06" db="UniProtKB">
        <authorList>
            <consortium name="EnsemblMetazoa"/>
        </authorList>
    </citation>
    <scope>IDENTIFICATION</scope>
</reference>
<dbReference type="EMBL" id="AMQM01011390">
    <property type="status" value="NOT_ANNOTATED_CDS"/>
    <property type="molecule type" value="Genomic_DNA"/>
</dbReference>
<organism evidence="2 3">
    <name type="scientific">Helobdella robusta</name>
    <name type="common">Californian leech</name>
    <dbReference type="NCBI Taxonomy" id="6412"/>
    <lineage>
        <taxon>Eukaryota</taxon>
        <taxon>Metazoa</taxon>
        <taxon>Spiralia</taxon>
        <taxon>Lophotrochozoa</taxon>
        <taxon>Annelida</taxon>
        <taxon>Clitellata</taxon>
        <taxon>Hirudinea</taxon>
        <taxon>Rhynchobdellida</taxon>
        <taxon>Glossiphoniidae</taxon>
        <taxon>Helobdella</taxon>
    </lineage>
</organism>
<dbReference type="EMBL" id="KB096304">
    <property type="protein sequence ID" value="ESO06738.1"/>
    <property type="molecule type" value="Genomic_DNA"/>
</dbReference>
<dbReference type="Proteomes" id="UP000015101">
    <property type="component" value="Unassembled WGS sequence"/>
</dbReference>
<reference evidence="1 3" key="2">
    <citation type="journal article" date="2013" name="Nature">
        <title>Insights into bilaterian evolution from three spiralian genomes.</title>
        <authorList>
            <person name="Simakov O."/>
            <person name="Marletaz F."/>
            <person name="Cho S.J."/>
            <person name="Edsinger-Gonzales E."/>
            <person name="Havlak P."/>
            <person name="Hellsten U."/>
            <person name="Kuo D.H."/>
            <person name="Larsson T."/>
            <person name="Lv J."/>
            <person name="Arendt D."/>
            <person name="Savage R."/>
            <person name="Osoegawa K."/>
            <person name="de Jong P."/>
            <person name="Grimwood J."/>
            <person name="Chapman J.A."/>
            <person name="Shapiro H."/>
            <person name="Aerts A."/>
            <person name="Otillar R.P."/>
            <person name="Terry A.Y."/>
            <person name="Boore J.L."/>
            <person name="Grigoriev I.V."/>
            <person name="Lindberg D.R."/>
            <person name="Seaver E.C."/>
            <person name="Weisblat D.A."/>
            <person name="Putnam N.H."/>
            <person name="Rokhsar D.S."/>
        </authorList>
    </citation>
    <scope>NUCLEOTIDE SEQUENCE</scope>
</reference>
<evidence type="ECO:0000313" key="3">
    <source>
        <dbReference type="Proteomes" id="UP000015101"/>
    </source>
</evidence>
<reference evidence="3" key="1">
    <citation type="submission" date="2012-12" db="EMBL/GenBank/DDBJ databases">
        <authorList>
            <person name="Hellsten U."/>
            <person name="Grimwood J."/>
            <person name="Chapman J.A."/>
            <person name="Shapiro H."/>
            <person name="Aerts A."/>
            <person name="Otillar R.P."/>
            <person name="Terry A.Y."/>
            <person name="Boore J.L."/>
            <person name="Simakov O."/>
            <person name="Marletaz F."/>
            <person name="Cho S.-J."/>
            <person name="Edsinger-Gonzales E."/>
            <person name="Havlak P."/>
            <person name="Kuo D.-H."/>
            <person name="Larsson T."/>
            <person name="Lv J."/>
            <person name="Arendt D."/>
            <person name="Savage R."/>
            <person name="Osoegawa K."/>
            <person name="de Jong P."/>
            <person name="Lindberg D.R."/>
            <person name="Seaver E.C."/>
            <person name="Weisblat D.A."/>
            <person name="Putnam N.H."/>
            <person name="Grigoriev I.V."/>
            <person name="Rokhsar D.S."/>
        </authorList>
    </citation>
    <scope>NUCLEOTIDE SEQUENCE</scope>
</reference>
<keyword evidence="3" id="KW-1185">Reference proteome</keyword>
<dbReference type="EnsemblMetazoa" id="HelroT184677">
    <property type="protein sequence ID" value="HelroP184677"/>
    <property type="gene ID" value="HelroG184677"/>
</dbReference>
<accession>T1FLR1</accession>
<evidence type="ECO:0000313" key="1">
    <source>
        <dbReference type="EMBL" id="ESO06738.1"/>
    </source>
</evidence>
<dbReference type="KEGG" id="hro:HELRODRAFT_184677"/>
<name>T1FLR1_HELRO</name>
<dbReference type="HOGENOM" id="CLU_2199763_0_0_1"/>
<dbReference type="AlphaFoldDB" id="T1FLR1"/>
<dbReference type="CTD" id="20209760"/>
<dbReference type="GeneID" id="20209760"/>
<gene>
    <name evidence="2" type="primary">20209760</name>
    <name evidence="1" type="ORF">HELRODRAFT_184677</name>
</gene>
<evidence type="ECO:0000313" key="2">
    <source>
        <dbReference type="EnsemblMetazoa" id="HelroP184677"/>
    </source>
</evidence>
<dbReference type="RefSeq" id="XP_009015164.1">
    <property type="nucleotide sequence ID" value="XM_009016916.1"/>
</dbReference>
<dbReference type="InParanoid" id="T1FLR1"/>
<protein>
    <submittedName>
        <fullName evidence="1 2">Uncharacterized protein</fullName>
    </submittedName>
</protein>
<proteinExistence type="predicted"/>